<organism evidence="2">
    <name type="scientific">Helicotheca tamesis</name>
    <dbReference type="NCBI Taxonomy" id="374047"/>
    <lineage>
        <taxon>Eukaryota</taxon>
        <taxon>Sar</taxon>
        <taxon>Stramenopiles</taxon>
        <taxon>Ochrophyta</taxon>
        <taxon>Bacillariophyta</taxon>
        <taxon>Mediophyceae</taxon>
        <taxon>Lithodesmiophycidae</taxon>
        <taxon>Lithodesmiales</taxon>
        <taxon>Lithodesmiaceae</taxon>
        <taxon>Helicotheca</taxon>
    </lineage>
</organism>
<proteinExistence type="predicted"/>
<dbReference type="AlphaFoldDB" id="A0A7S2IHM1"/>
<gene>
    <name evidence="2" type="ORF">HTAM1171_LOCUS12344</name>
</gene>
<evidence type="ECO:0000256" key="1">
    <source>
        <dbReference type="SAM" id="Phobius"/>
    </source>
</evidence>
<sequence length="147" mass="16532">MEYSAKTSMTLMSLYWCIKTFLTIVVLLDVCSSKQLVPFVAQYKALQKDNKKWKRGLITLATFLILIFLRTVTTSILATQANRVADVNTGDIGCTSSTQTLSLSWCIRAFLTFGVLTTMCRDFLYPTTARSQVFASTRTQMMTPLRG</sequence>
<reference evidence="2" key="1">
    <citation type="submission" date="2021-01" db="EMBL/GenBank/DDBJ databases">
        <authorList>
            <person name="Corre E."/>
            <person name="Pelletier E."/>
            <person name="Niang G."/>
            <person name="Scheremetjew M."/>
            <person name="Finn R."/>
            <person name="Kale V."/>
            <person name="Holt S."/>
            <person name="Cochrane G."/>
            <person name="Meng A."/>
            <person name="Brown T."/>
            <person name="Cohen L."/>
        </authorList>
    </citation>
    <scope>NUCLEOTIDE SEQUENCE</scope>
    <source>
        <strain evidence="2">CCMP826</strain>
    </source>
</reference>
<name>A0A7S2IHM1_9STRA</name>
<accession>A0A7S2IHM1</accession>
<dbReference type="EMBL" id="HBGV01019832">
    <property type="protein sequence ID" value="CAD9519545.1"/>
    <property type="molecule type" value="Transcribed_RNA"/>
</dbReference>
<feature type="transmembrane region" description="Helical" evidence="1">
    <location>
        <begin position="57"/>
        <end position="78"/>
    </location>
</feature>
<keyword evidence="1" id="KW-1133">Transmembrane helix</keyword>
<evidence type="ECO:0000313" key="2">
    <source>
        <dbReference type="EMBL" id="CAD9519545.1"/>
    </source>
</evidence>
<protein>
    <submittedName>
        <fullName evidence="2">Uncharacterized protein</fullName>
    </submittedName>
</protein>
<keyword evidence="1" id="KW-0812">Transmembrane</keyword>
<keyword evidence="1" id="KW-0472">Membrane</keyword>